<dbReference type="Gene3D" id="3.90.1150.180">
    <property type="match status" value="1"/>
</dbReference>
<protein>
    <recommendedName>
        <fullName evidence="8">L-seryl-tRNA(Sec) selenium transferase</fullName>
        <ecNumber evidence="8">2.9.1.1</ecNumber>
    </recommendedName>
    <alternativeName>
        <fullName evidence="8">Selenocysteine synthase</fullName>
        <shortName evidence="8">Sec synthase</shortName>
    </alternativeName>
    <alternativeName>
        <fullName evidence="8">Selenocysteinyl-tRNA(Sec) synthase</fullName>
    </alternativeName>
</protein>
<dbReference type="NCBIfam" id="TIGR00474">
    <property type="entry name" value="selA"/>
    <property type="match status" value="1"/>
</dbReference>
<keyword evidence="2 8" id="KW-0963">Cytoplasm</keyword>
<dbReference type="SUPFAM" id="SSF53383">
    <property type="entry name" value="PLP-dependent transferases"/>
    <property type="match status" value="1"/>
</dbReference>
<comment type="subcellular location">
    <subcellularLocation>
        <location evidence="8">Cytoplasm</location>
    </subcellularLocation>
</comment>
<dbReference type="Proteomes" id="UP001434737">
    <property type="component" value="Chromosome"/>
</dbReference>
<comment type="function">
    <text evidence="8">Converts seryl-tRNA(Sec) to selenocysteinyl-tRNA(Sec) required for selenoprotein biosynthesis.</text>
</comment>
<name>A0ABZ3F7V3_9HELI</name>
<dbReference type="HAMAP" id="MF_00423">
    <property type="entry name" value="SelA"/>
    <property type="match status" value="1"/>
</dbReference>
<evidence type="ECO:0000256" key="6">
    <source>
        <dbReference type="ARBA" id="ARBA00023266"/>
    </source>
</evidence>
<evidence type="ECO:0000256" key="3">
    <source>
        <dbReference type="ARBA" id="ARBA00022679"/>
    </source>
</evidence>
<keyword evidence="5 8" id="KW-0648">Protein biosynthesis</keyword>
<sequence>MKNLLQSIPKVDSLLQHNELKSFDKSLLLPLIASHLNALRTNLKAGHISRATFEESLLGLIPMLKKKAEALSRPTLRQVVNATGVVIHTNLGRSVLSQEILDEIMPFLRSYHTLEYDLDKGKRDERYRHCTQMLCEICGCEDALLVNNNASAVFLVLNTFGAQKETIISRGELVEIGGSFRIPEIMASAGSILCEVGTTNKTRLRDYENAINEQSAIIMKTHQSNFKQIGFVQSCEFKELTTLARKHHLIDYFDLGSGHIGVLNLPDEPSVQEICKYKPSLLSFSGDKLLGAGQVGIILGSSPLIATLKKNPLLRALRVDKFSILALNATLKAYKQKAYYKIPTLSMLQTDSKVLESRAQTLKNALNATPFASKFALLEVIPLQSLAGGGSIPHLSFDSFGVALCMKDMEVKALESALRRCGIIVCVQKDRILLDMRTLLNGDEEQILSALESILGETNAG</sequence>
<evidence type="ECO:0000256" key="7">
    <source>
        <dbReference type="ARBA" id="ARBA00044507"/>
    </source>
</evidence>
<dbReference type="PANTHER" id="PTHR32328">
    <property type="entry name" value="L-SERYL-TRNA(SEC) SELENIUM TRANSFERASE"/>
    <property type="match status" value="1"/>
</dbReference>
<evidence type="ECO:0000256" key="4">
    <source>
        <dbReference type="ARBA" id="ARBA00022898"/>
    </source>
</evidence>
<feature type="modified residue" description="N6-(pyridoxal phosphate)lysine" evidence="8">
    <location>
        <position position="288"/>
    </location>
</feature>
<comment type="similarity">
    <text evidence="7 8">Belongs to the SelA family.</text>
</comment>
<dbReference type="InterPro" id="IPR004534">
    <property type="entry name" value="SelA_trans"/>
</dbReference>
<reference evidence="9 10" key="1">
    <citation type="submission" date="2024-02" db="EMBL/GenBank/DDBJ databases">
        <title>Genome and pathogenicity analysis of Helicobacter mastomyrinus isolated from mice.</title>
        <authorList>
            <person name="Zhu L."/>
        </authorList>
    </citation>
    <scope>NUCLEOTIDE SEQUENCE [LARGE SCALE GENOMIC DNA]</scope>
    <source>
        <strain evidence="9 10">Hm-17</strain>
    </source>
</reference>
<dbReference type="Pfam" id="PF03841">
    <property type="entry name" value="SelA"/>
    <property type="match status" value="1"/>
</dbReference>
<dbReference type="EC" id="2.9.1.1" evidence="8"/>
<keyword evidence="6 8" id="KW-0711">Selenium</keyword>
<dbReference type="RefSeq" id="WP_295699722.1">
    <property type="nucleotide sequence ID" value="NZ_CP145316.1"/>
</dbReference>
<comment type="cofactor">
    <cofactor evidence="1 8">
        <name>pyridoxal 5'-phosphate</name>
        <dbReference type="ChEBI" id="CHEBI:597326"/>
    </cofactor>
</comment>
<dbReference type="GO" id="GO:0004125">
    <property type="term" value="F:L-seryl-tRNA(Sec) selenium transferase activity"/>
    <property type="evidence" value="ECO:0007669"/>
    <property type="project" value="UniProtKB-EC"/>
</dbReference>
<dbReference type="PANTHER" id="PTHR32328:SF0">
    <property type="entry name" value="L-SERYL-TRNA(SEC) SELENIUM TRANSFERASE"/>
    <property type="match status" value="1"/>
</dbReference>
<gene>
    <name evidence="8 9" type="primary">selA</name>
    <name evidence="9" type="ORF">V3I05_02645</name>
</gene>
<accession>A0ABZ3F7V3</accession>
<evidence type="ECO:0000313" key="9">
    <source>
        <dbReference type="EMBL" id="XAM18597.1"/>
    </source>
</evidence>
<evidence type="ECO:0000256" key="8">
    <source>
        <dbReference type="HAMAP-Rule" id="MF_00423"/>
    </source>
</evidence>
<keyword evidence="10" id="KW-1185">Reference proteome</keyword>
<evidence type="ECO:0000256" key="5">
    <source>
        <dbReference type="ARBA" id="ARBA00022917"/>
    </source>
</evidence>
<evidence type="ECO:0000256" key="1">
    <source>
        <dbReference type="ARBA" id="ARBA00001933"/>
    </source>
</evidence>
<dbReference type="InterPro" id="IPR015421">
    <property type="entry name" value="PyrdxlP-dep_Trfase_major"/>
</dbReference>
<evidence type="ECO:0000256" key="2">
    <source>
        <dbReference type="ARBA" id="ARBA00022490"/>
    </source>
</evidence>
<dbReference type="Gene3D" id="3.40.640.10">
    <property type="entry name" value="Type I PLP-dependent aspartate aminotransferase-like (Major domain)"/>
    <property type="match status" value="1"/>
</dbReference>
<comment type="pathway">
    <text evidence="8">Aminoacyl-tRNA biosynthesis; selenocysteinyl-tRNA(Sec) biosynthesis; selenocysteinyl-tRNA(Sec) from L-seryl-tRNA(Sec) (bacterial route): step 1/1.</text>
</comment>
<dbReference type="EMBL" id="CP145316">
    <property type="protein sequence ID" value="XAM18597.1"/>
    <property type="molecule type" value="Genomic_DNA"/>
</dbReference>
<organism evidence="9 10">
    <name type="scientific">Helicobacter mastomyrinus</name>
    <dbReference type="NCBI Taxonomy" id="287948"/>
    <lineage>
        <taxon>Bacteria</taxon>
        <taxon>Pseudomonadati</taxon>
        <taxon>Campylobacterota</taxon>
        <taxon>Epsilonproteobacteria</taxon>
        <taxon>Campylobacterales</taxon>
        <taxon>Helicobacteraceae</taxon>
        <taxon>Helicobacter</taxon>
    </lineage>
</organism>
<dbReference type="InterPro" id="IPR018319">
    <property type="entry name" value="SelA-like"/>
</dbReference>
<proteinExistence type="inferred from homology"/>
<keyword evidence="4 8" id="KW-0663">Pyridoxal phosphate</keyword>
<evidence type="ECO:0000313" key="10">
    <source>
        <dbReference type="Proteomes" id="UP001434737"/>
    </source>
</evidence>
<keyword evidence="3 8" id="KW-0808">Transferase</keyword>
<comment type="catalytic activity">
    <reaction evidence="8">
        <text>L-seryl-tRNA(Sec) + selenophosphate + H(+) = L-selenocysteinyl-tRNA(Sec) + phosphate</text>
        <dbReference type="Rhea" id="RHEA:22728"/>
        <dbReference type="Rhea" id="RHEA-COMP:9742"/>
        <dbReference type="Rhea" id="RHEA-COMP:9743"/>
        <dbReference type="ChEBI" id="CHEBI:15378"/>
        <dbReference type="ChEBI" id="CHEBI:16144"/>
        <dbReference type="ChEBI" id="CHEBI:43474"/>
        <dbReference type="ChEBI" id="CHEBI:78533"/>
        <dbReference type="ChEBI" id="CHEBI:78573"/>
        <dbReference type="EC" id="2.9.1.1"/>
    </reaction>
</comment>
<dbReference type="InterPro" id="IPR015424">
    <property type="entry name" value="PyrdxlP-dep_Trfase"/>
</dbReference>